<keyword evidence="2" id="KW-1185">Reference proteome</keyword>
<comment type="caution">
    <text evidence="1">The sequence shown here is derived from an EMBL/GenBank/DDBJ whole genome shotgun (WGS) entry which is preliminary data.</text>
</comment>
<evidence type="ECO:0000313" key="1">
    <source>
        <dbReference type="EMBL" id="MFC1413631.1"/>
    </source>
</evidence>
<reference evidence="1 2" key="1">
    <citation type="submission" date="2024-09" db="EMBL/GenBank/DDBJ databases">
        <authorList>
            <person name="Lee S.D."/>
        </authorList>
    </citation>
    <scope>NUCLEOTIDE SEQUENCE [LARGE SCALE GENOMIC DNA]</scope>
    <source>
        <strain evidence="1 2">N1-1</strain>
    </source>
</reference>
<evidence type="ECO:0000313" key="2">
    <source>
        <dbReference type="Proteomes" id="UP001592582"/>
    </source>
</evidence>
<accession>A0ABV6VJ48</accession>
<protein>
    <submittedName>
        <fullName evidence="1">Uncharacterized protein</fullName>
    </submittedName>
</protein>
<gene>
    <name evidence="1" type="ORF">ACEZDG_30650</name>
</gene>
<organism evidence="1 2">
    <name type="scientific">Streptacidiphilus alkalitolerans</name>
    <dbReference type="NCBI Taxonomy" id="3342712"/>
    <lineage>
        <taxon>Bacteria</taxon>
        <taxon>Bacillati</taxon>
        <taxon>Actinomycetota</taxon>
        <taxon>Actinomycetes</taxon>
        <taxon>Kitasatosporales</taxon>
        <taxon>Streptomycetaceae</taxon>
        <taxon>Streptacidiphilus</taxon>
    </lineage>
</organism>
<sequence length="102" mass="10906">MDNRQWAWNSLAVLIFFEIFALLMLGAFGFGLVLFADIRGIGSHYAARNRAIVGAAMAKGQDVGRLLVFGKTRKVGAFLMILSGLALLVVLPGLIATLTGNP</sequence>
<dbReference type="Proteomes" id="UP001592582">
    <property type="component" value="Unassembled WGS sequence"/>
</dbReference>
<proteinExistence type="predicted"/>
<dbReference type="EMBL" id="JBHEZX010000018">
    <property type="protein sequence ID" value="MFC1413631.1"/>
    <property type="molecule type" value="Genomic_DNA"/>
</dbReference>
<name>A0ABV6VJ48_9ACTN</name>